<dbReference type="InterPro" id="IPR050695">
    <property type="entry name" value="N-acetylmuramoyl_amidase_3"/>
</dbReference>
<dbReference type="InterPro" id="IPR017293">
    <property type="entry name" value="N-acetylmuramoyl-L-ala_amidase"/>
</dbReference>
<protein>
    <submittedName>
        <fullName evidence="5">N-acetylmuramoyl-L-alanine amidase</fullName>
        <ecNumber evidence="5">3.5.1.28</ecNumber>
    </submittedName>
</protein>
<dbReference type="InterPro" id="IPR002508">
    <property type="entry name" value="MurNAc-LAA_cat"/>
</dbReference>
<evidence type="ECO:0000313" key="6">
    <source>
        <dbReference type="Proteomes" id="UP001330749"/>
    </source>
</evidence>
<evidence type="ECO:0000256" key="2">
    <source>
        <dbReference type="ARBA" id="ARBA00023316"/>
    </source>
</evidence>
<evidence type="ECO:0000313" key="5">
    <source>
        <dbReference type="EMBL" id="MED3562570.1"/>
    </source>
</evidence>
<dbReference type="EMBL" id="JARMQG010000097">
    <property type="protein sequence ID" value="MED3562570.1"/>
    <property type="molecule type" value="Genomic_DNA"/>
</dbReference>
<dbReference type="SUPFAM" id="SSF53187">
    <property type="entry name" value="Zn-dependent exopeptidases"/>
    <property type="match status" value="1"/>
</dbReference>
<evidence type="ECO:0000259" key="4">
    <source>
        <dbReference type="PROSITE" id="PS51781"/>
    </source>
</evidence>
<dbReference type="Proteomes" id="UP001330749">
    <property type="component" value="Unassembled WGS sequence"/>
</dbReference>
<gene>
    <name evidence="5" type="ORF">P4447_08890</name>
</gene>
<feature type="signal peptide" evidence="3">
    <location>
        <begin position="1"/>
        <end position="26"/>
    </location>
</feature>
<dbReference type="PIRSF" id="PIRSF037846">
    <property type="entry name" value="Autolysin_YrvJ_prd"/>
    <property type="match status" value="1"/>
</dbReference>
<evidence type="ECO:0000256" key="1">
    <source>
        <dbReference type="ARBA" id="ARBA00022801"/>
    </source>
</evidence>
<feature type="domain" description="SH3b" evidence="4">
    <location>
        <begin position="251"/>
        <end position="313"/>
    </location>
</feature>
<dbReference type="GO" id="GO:0008745">
    <property type="term" value="F:N-acetylmuramoyl-L-alanine amidase activity"/>
    <property type="evidence" value="ECO:0007669"/>
    <property type="project" value="UniProtKB-EC"/>
</dbReference>
<keyword evidence="1 5" id="KW-0378">Hydrolase</keyword>
<dbReference type="PANTHER" id="PTHR30404">
    <property type="entry name" value="N-ACETYLMURAMOYL-L-ALANINE AMIDASE"/>
    <property type="match status" value="1"/>
</dbReference>
<dbReference type="EC" id="3.5.1.28" evidence="5"/>
<dbReference type="PANTHER" id="PTHR30404:SF7">
    <property type="entry name" value="CELL WALL AMIDASE LYTH-RELATED"/>
    <property type="match status" value="1"/>
</dbReference>
<feature type="domain" description="SH3b" evidence="4">
    <location>
        <begin position="101"/>
        <end position="163"/>
    </location>
</feature>
<comment type="caution">
    <text evidence="5">The sequence shown here is derived from an EMBL/GenBank/DDBJ whole genome shotgun (WGS) entry which is preliminary data.</text>
</comment>
<dbReference type="InterPro" id="IPR003646">
    <property type="entry name" value="SH3-like_bac-type"/>
</dbReference>
<evidence type="ECO:0000256" key="3">
    <source>
        <dbReference type="SAM" id="SignalP"/>
    </source>
</evidence>
<accession>A0ABU6N8Z3</accession>
<feature type="domain" description="SH3b" evidence="4">
    <location>
        <begin position="177"/>
        <end position="240"/>
    </location>
</feature>
<sequence length="506" mass="55348">MTQKLIILVFCLTLLAGFLPEGNSIAASGTITISTKVANIREGPGLSYPLVKEASKGEQFTFIQEKSDWIEIKIAAGQSGWVANWVVSKNDNGTDVTTLNTNVGVVTVPSLYVRTSPSSVSSSVGKLSNGMTVTVYGTKNNWAQIQFNGQIAWVSSQYLDMHNSTQKTHEETTNTEGTMGTVTAGNLSVRSRATLNATIVGSVHSGQRFSLLEEKNDWVKIEYEPNQYGWIAGWYLDITTPNVSSGLKVKANTVTIVNSGTNIRKGPNVQSDVLQRANKGDSFAVKRVENDWYAIKLTNGSIGYVAGWLVSINGSSPSVEKKVAGSYLNNKTIVIDPGHGGVDTGTTGPGGTLEKNLTIRTARLLYDKLRASGANVILTRNSDTYISLPERVSIARSYHADAFVSIHYDANGNRSVRGMTGYYYHSYQKSLAQYLDSSTLHQTNMRNRGVRFGNYHVIRENSQNAALMELGYLSNPEEEMTLDSEQYQEMAATGLYNGLARYFKDN</sequence>
<keyword evidence="6" id="KW-1185">Reference proteome</keyword>
<keyword evidence="3" id="KW-0732">Signal</keyword>
<dbReference type="CDD" id="cd02696">
    <property type="entry name" value="MurNAc-LAA"/>
    <property type="match status" value="1"/>
</dbReference>
<dbReference type="SMART" id="SM00646">
    <property type="entry name" value="Ami_3"/>
    <property type="match status" value="1"/>
</dbReference>
<dbReference type="Gene3D" id="2.30.30.40">
    <property type="entry name" value="SH3 Domains"/>
    <property type="match status" value="4"/>
</dbReference>
<dbReference type="Pfam" id="PF01520">
    <property type="entry name" value="Amidase_3"/>
    <property type="match status" value="1"/>
</dbReference>
<dbReference type="RefSeq" id="WP_327967508.1">
    <property type="nucleotide sequence ID" value="NZ_JARMQG010000097.1"/>
</dbReference>
<reference evidence="5 6" key="1">
    <citation type="submission" date="2023-03" db="EMBL/GenBank/DDBJ databases">
        <title>Bacillus Genome Sequencing.</title>
        <authorList>
            <person name="Dunlap C."/>
        </authorList>
    </citation>
    <scope>NUCLEOTIDE SEQUENCE [LARGE SCALE GENOMIC DNA]</scope>
    <source>
        <strain evidence="5 6">B-14544</strain>
    </source>
</reference>
<dbReference type="Pfam" id="PF08239">
    <property type="entry name" value="SH3_3"/>
    <property type="match status" value="4"/>
</dbReference>
<proteinExistence type="predicted"/>
<dbReference type="PROSITE" id="PS51781">
    <property type="entry name" value="SH3B"/>
    <property type="match status" value="4"/>
</dbReference>
<dbReference type="Gene3D" id="3.40.630.40">
    <property type="entry name" value="Zn-dependent exopeptidases"/>
    <property type="match status" value="1"/>
</dbReference>
<organism evidence="5 6">
    <name type="scientific">Bacillus xiapuensis</name>
    <dbReference type="NCBI Taxonomy" id="2014075"/>
    <lineage>
        <taxon>Bacteria</taxon>
        <taxon>Bacillati</taxon>
        <taxon>Bacillota</taxon>
        <taxon>Bacilli</taxon>
        <taxon>Bacillales</taxon>
        <taxon>Bacillaceae</taxon>
        <taxon>Bacillus</taxon>
    </lineage>
</organism>
<feature type="chain" id="PRO_5045490770" evidence="3">
    <location>
        <begin position="27"/>
        <end position="506"/>
    </location>
</feature>
<name>A0ABU6N8Z3_9BACI</name>
<feature type="domain" description="SH3b" evidence="4">
    <location>
        <begin position="26"/>
        <end position="90"/>
    </location>
</feature>
<keyword evidence="2" id="KW-0961">Cell wall biogenesis/degradation</keyword>
<dbReference type="SMART" id="SM00287">
    <property type="entry name" value="SH3b"/>
    <property type="match status" value="4"/>
</dbReference>